<dbReference type="SUPFAM" id="SSF55347">
    <property type="entry name" value="Glyceraldehyde-3-phosphate dehydrogenase-like, C-terminal domain"/>
    <property type="match status" value="1"/>
</dbReference>
<dbReference type="Gene3D" id="3.40.50.720">
    <property type="entry name" value="NAD(P)-binding Rossmann-like Domain"/>
    <property type="match status" value="1"/>
</dbReference>
<feature type="domain" description="Gfo/Idh/MocA-like oxidoreductase N-terminal" evidence="1">
    <location>
        <begin position="38"/>
        <end position="94"/>
    </location>
</feature>
<dbReference type="Pfam" id="PF01408">
    <property type="entry name" value="GFO_IDH_MocA"/>
    <property type="match status" value="1"/>
</dbReference>
<dbReference type="Pfam" id="PF22725">
    <property type="entry name" value="GFO_IDH_MocA_C3"/>
    <property type="match status" value="1"/>
</dbReference>
<protein>
    <submittedName>
        <fullName evidence="3">Putative oxidoreductase family protein</fullName>
    </submittedName>
</protein>
<dbReference type="Gene3D" id="3.30.360.10">
    <property type="entry name" value="Dihydrodipicolinate Reductase, domain 2"/>
    <property type="match status" value="1"/>
</dbReference>
<dbReference type="EMBL" id="MT141459">
    <property type="protein sequence ID" value="QJA61982.1"/>
    <property type="molecule type" value="Genomic_DNA"/>
</dbReference>
<dbReference type="InterPro" id="IPR036291">
    <property type="entry name" value="NAD(P)-bd_dom_sf"/>
</dbReference>
<sequence length="298" mass="34562">MRIFIVGQGSIGRRHYDNLKSLRHELFTADIGDPLRFDVECAFICSPTQFHVEQAIEFIRHGIPVFIEKPLTYCLTELEKIEEVFGKYKTLSMVGCNNRFHPSLLKAKTVANTGKVIFARSEAGYFLPFQRKTDYRKSYSASEYGGVVLDDIHAVDYMYWLFGNIKEMKTVRGKVSDLEIKKEDISEISLLFEKGVSASIHSDYLLKNYHKELSLYLPHEIITYKIQPTNLAYKKEVEYFCNCIEQDIEPMNNIQEAAYVLRKTLESFSDNPSQTFKFTPAKEDTCPNWQQTHNTTLR</sequence>
<name>A0A6H1ZN25_9ZZZZ</name>
<evidence type="ECO:0000259" key="1">
    <source>
        <dbReference type="Pfam" id="PF01408"/>
    </source>
</evidence>
<dbReference type="InterPro" id="IPR051450">
    <property type="entry name" value="Gfo/Idh/MocA_Oxidoreductases"/>
</dbReference>
<evidence type="ECO:0000313" key="3">
    <source>
        <dbReference type="EMBL" id="QJA49333.1"/>
    </source>
</evidence>
<organism evidence="3">
    <name type="scientific">viral metagenome</name>
    <dbReference type="NCBI Taxonomy" id="1070528"/>
    <lineage>
        <taxon>unclassified sequences</taxon>
        <taxon>metagenomes</taxon>
        <taxon>organismal metagenomes</taxon>
    </lineage>
</organism>
<dbReference type="SUPFAM" id="SSF51735">
    <property type="entry name" value="NAD(P)-binding Rossmann-fold domains"/>
    <property type="match status" value="1"/>
</dbReference>
<accession>A0A6H1ZN25</accession>
<dbReference type="InterPro" id="IPR000683">
    <property type="entry name" value="Gfo/Idh/MocA-like_OxRdtase_N"/>
</dbReference>
<dbReference type="AlphaFoldDB" id="A0A6H1ZN25"/>
<evidence type="ECO:0000259" key="2">
    <source>
        <dbReference type="Pfam" id="PF22725"/>
    </source>
</evidence>
<proteinExistence type="predicted"/>
<dbReference type="InterPro" id="IPR055170">
    <property type="entry name" value="GFO_IDH_MocA-like_dom"/>
</dbReference>
<reference evidence="3" key="1">
    <citation type="submission" date="2020-03" db="EMBL/GenBank/DDBJ databases">
        <title>The deep terrestrial virosphere.</title>
        <authorList>
            <person name="Holmfeldt K."/>
            <person name="Nilsson E."/>
            <person name="Simone D."/>
            <person name="Lopez-Fernandez M."/>
            <person name="Wu X."/>
            <person name="de Brujin I."/>
            <person name="Lundin D."/>
            <person name="Andersson A."/>
            <person name="Bertilsson S."/>
            <person name="Dopson M."/>
        </authorList>
    </citation>
    <scope>NUCLEOTIDE SEQUENCE</scope>
    <source>
        <strain evidence="4">MM415B00842</strain>
        <strain evidence="3">TM448A01300</strain>
    </source>
</reference>
<evidence type="ECO:0000313" key="4">
    <source>
        <dbReference type="EMBL" id="QJA61982.1"/>
    </source>
</evidence>
<dbReference type="PANTHER" id="PTHR43377:SF1">
    <property type="entry name" value="BILIVERDIN REDUCTASE A"/>
    <property type="match status" value="1"/>
</dbReference>
<feature type="domain" description="GFO/IDH/MocA-like oxidoreductase" evidence="2">
    <location>
        <begin position="114"/>
        <end position="208"/>
    </location>
</feature>
<gene>
    <name evidence="4" type="ORF">MM415B00842_0003</name>
    <name evidence="3" type="ORF">TM448A01300_0010</name>
</gene>
<dbReference type="PANTHER" id="PTHR43377">
    <property type="entry name" value="BILIVERDIN REDUCTASE A"/>
    <property type="match status" value="1"/>
</dbReference>
<dbReference type="EMBL" id="MT144131">
    <property type="protein sequence ID" value="QJA49333.1"/>
    <property type="molecule type" value="Genomic_DNA"/>
</dbReference>
<dbReference type="GO" id="GO:0000166">
    <property type="term" value="F:nucleotide binding"/>
    <property type="evidence" value="ECO:0007669"/>
    <property type="project" value="InterPro"/>
</dbReference>